<reference evidence="11 12" key="1">
    <citation type="submission" date="2015-04" db="EMBL/GenBank/DDBJ databases">
        <title>Draft Genome Sequence of the Novel Agar-Digesting Marine Bacterium Q1.</title>
        <authorList>
            <person name="Li Y."/>
            <person name="Li D."/>
            <person name="Chen G."/>
            <person name="Du Z."/>
        </authorList>
    </citation>
    <scope>NUCLEOTIDE SEQUENCE [LARGE SCALE GENOMIC DNA]</scope>
    <source>
        <strain evidence="11 12">Q1</strain>
    </source>
</reference>
<evidence type="ECO:0000256" key="3">
    <source>
        <dbReference type="ARBA" id="ARBA00021563"/>
    </source>
</evidence>
<gene>
    <name evidence="11" type="ORF">XM47_13315</name>
</gene>
<dbReference type="InterPro" id="IPR022792">
    <property type="entry name" value="T2SS_protein-GspN"/>
</dbReference>
<evidence type="ECO:0000256" key="10">
    <source>
        <dbReference type="ARBA" id="ARBA00030772"/>
    </source>
</evidence>
<dbReference type="GO" id="GO:0015627">
    <property type="term" value="C:type II protein secretion system complex"/>
    <property type="evidence" value="ECO:0007669"/>
    <property type="project" value="InterPro"/>
</dbReference>
<evidence type="ECO:0000256" key="7">
    <source>
        <dbReference type="ARBA" id="ARBA00022692"/>
    </source>
</evidence>
<evidence type="ECO:0000256" key="5">
    <source>
        <dbReference type="ARBA" id="ARBA00022475"/>
    </source>
</evidence>
<dbReference type="EMBL" id="LAZL01000022">
    <property type="protein sequence ID" value="KMT64669.1"/>
    <property type="molecule type" value="Genomic_DNA"/>
</dbReference>
<keyword evidence="8" id="KW-0653">Protein transport</keyword>
<keyword evidence="5" id="KW-1003">Cell membrane</keyword>
<dbReference type="AlphaFoldDB" id="A0A0J8GTM9"/>
<evidence type="ECO:0000313" key="12">
    <source>
        <dbReference type="Proteomes" id="UP000037600"/>
    </source>
</evidence>
<keyword evidence="12" id="KW-1185">Reference proteome</keyword>
<keyword evidence="6" id="KW-0997">Cell inner membrane</keyword>
<comment type="similarity">
    <text evidence="2">Belongs to the GSP N family.</text>
</comment>
<evidence type="ECO:0000256" key="8">
    <source>
        <dbReference type="ARBA" id="ARBA00022927"/>
    </source>
</evidence>
<dbReference type="Proteomes" id="UP000037600">
    <property type="component" value="Unassembled WGS sequence"/>
</dbReference>
<proteinExistence type="inferred from homology"/>
<dbReference type="GO" id="GO:0015628">
    <property type="term" value="P:protein secretion by the type II secretion system"/>
    <property type="evidence" value="ECO:0007669"/>
    <property type="project" value="InterPro"/>
</dbReference>
<dbReference type="STRING" id="1513271.XM47_13315"/>
<keyword evidence="9" id="KW-0472">Membrane</keyword>
<comment type="subcellular location">
    <subcellularLocation>
        <location evidence="1">Cell inner membrane</location>
    </subcellularLocation>
</comment>
<sequence>MKQWINRFTWALLLYLIFLIATLPANLVVTQDKIGKQAKLGNVSGSIWSGKIDAVLVNNILIKDVKWQFNFLQLLTAKAGVDLEFGSKRKILEPQGTGQVAYGFSGILISDWQSSFPSELITQNIRLPIKASASGLVKLTVAEAQLGQPVCSVLSGEINWLNASVNAMKSQIDYGDIKAALSCDKGALVAKVSGNQDVLDLTATAKYQGGNKYSLIGQVAAGDKADAVLVNTLSLLGNKNSQGKYLINLSSG</sequence>
<comment type="caution">
    <text evidence="11">The sequence shown here is derived from an EMBL/GenBank/DDBJ whole genome shotgun (WGS) entry which is preliminary data.</text>
</comment>
<evidence type="ECO:0000256" key="4">
    <source>
        <dbReference type="ARBA" id="ARBA00022448"/>
    </source>
</evidence>
<evidence type="ECO:0000313" key="11">
    <source>
        <dbReference type="EMBL" id="KMT64669.1"/>
    </source>
</evidence>
<dbReference type="GO" id="GO:0005886">
    <property type="term" value="C:plasma membrane"/>
    <property type="evidence" value="ECO:0007669"/>
    <property type="project" value="UniProtKB-SubCell"/>
</dbReference>
<evidence type="ECO:0000256" key="6">
    <source>
        <dbReference type="ARBA" id="ARBA00022519"/>
    </source>
</evidence>
<organism evidence="11 12">
    <name type="scientific">Catenovulum maritimum</name>
    <dbReference type="NCBI Taxonomy" id="1513271"/>
    <lineage>
        <taxon>Bacteria</taxon>
        <taxon>Pseudomonadati</taxon>
        <taxon>Pseudomonadota</taxon>
        <taxon>Gammaproteobacteria</taxon>
        <taxon>Alteromonadales</taxon>
        <taxon>Alteromonadaceae</taxon>
        <taxon>Catenovulum</taxon>
    </lineage>
</organism>
<accession>A0A0J8GTM9</accession>
<evidence type="ECO:0000256" key="9">
    <source>
        <dbReference type="ARBA" id="ARBA00023136"/>
    </source>
</evidence>
<name>A0A0J8GTM9_9ALTE</name>
<protein>
    <recommendedName>
        <fullName evidence="3">Type II secretion system protein N</fullName>
    </recommendedName>
    <alternativeName>
        <fullName evidence="10">General secretion pathway protein N</fullName>
    </alternativeName>
</protein>
<dbReference type="Pfam" id="PF01203">
    <property type="entry name" value="T2SSN"/>
    <property type="match status" value="1"/>
</dbReference>
<keyword evidence="4" id="KW-0813">Transport</keyword>
<keyword evidence="7" id="KW-0812">Transmembrane</keyword>
<evidence type="ECO:0000256" key="1">
    <source>
        <dbReference type="ARBA" id="ARBA00004533"/>
    </source>
</evidence>
<evidence type="ECO:0000256" key="2">
    <source>
        <dbReference type="ARBA" id="ARBA00007208"/>
    </source>
</evidence>